<dbReference type="RefSeq" id="WP_377488855.1">
    <property type="nucleotide sequence ID" value="NZ_JBHMDO010000003.1"/>
</dbReference>
<comment type="caution">
    <text evidence="1">The sequence shown here is derived from an EMBL/GenBank/DDBJ whole genome shotgun (WGS) entry which is preliminary data.</text>
</comment>
<proteinExistence type="predicted"/>
<reference evidence="1 2" key="1">
    <citation type="submission" date="2024-09" db="EMBL/GenBank/DDBJ databases">
        <authorList>
            <person name="Sun Q."/>
            <person name="Mori K."/>
        </authorList>
    </citation>
    <scope>NUCLEOTIDE SEQUENCE [LARGE SCALE GENOMIC DNA]</scope>
    <source>
        <strain evidence="1 2">TISTR 2452</strain>
    </source>
</reference>
<name>A0ABV5KHC2_9BACL</name>
<accession>A0ABV5KHC2</accession>
<dbReference type="EMBL" id="JBHMDO010000003">
    <property type="protein sequence ID" value="MFB9324623.1"/>
    <property type="molecule type" value="Genomic_DNA"/>
</dbReference>
<dbReference type="Proteomes" id="UP001589747">
    <property type="component" value="Unassembled WGS sequence"/>
</dbReference>
<organism evidence="1 2">
    <name type="scientific">Paenibacillus aurantiacus</name>
    <dbReference type="NCBI Taxonomy" id="1936118"/>
    <lineage>
        <taxon>Bacteria</taxon>
        <taxon>Bacillati</taxon>
        <taxon>Bacillota</taxon>
        <taxon>Bacilli</taxon>
        <taxon>Bacillales</taxon>
        <taxon>Paenibacillaceae</taxon>
        <taxon>Paenibacillus</taxon>
    </lineage>
</organism>
<gene>
    <name evidence="1" type="ORF">ACFFSY_01555</name>
</gene>
<evidence type="ECO:0000313" key="2">
    <source>
        <dbReference type="Proteomes" id="UP001589747"/>
    </source>
</evidence>
<protein>
    <submittedName>
        <fullName evidence="1">Uncharacterized protein</fullName>
    </submittedName>
</protein>
<keyword evidence="2" id="KW-1185">Reference proteome</keyword>
<sequence>MANKKSYYAFEGPSGTTIEFRATSLQQAMVIKKKKAEELGFAKEDFDLTGIRNKQGQGE</sequence>
<evidence type="ECO:0000313" key="1">
    <source>
        <dbReference type="EMBL" id="MFB9324623.1"/>
    </source>
</evidence>